<dbReference type="Pfam" id="PF01844">
    <property type="entry name" value="HNH"/>
    <property type="match status" value="1"/>
</dbReference>
<dbReference type="GO" id="GO:0003676">
    <property type="term" value="F:nucleic acid binding"/>
    <property type="evidence" value="ECO:0007669"/>
    <property type="project" value="InterPro"/>
</dbReference>
<dbReference type="InterPro" id="IPR003615">
    <property type="entry name" value="HNH_nuc"/>
</dbReference>
<organism evidence="3 4">
    <name type="scientific">Streptomyces eurocidicus</name>
    <name type="common">Streptoverticillium eurocidicus</name>
    <dbReference type="NCBI Taxonomy" id="66423"/>
    <lineage>
        <taxon>Bacteria</taxon>
        <taxon>Bacillati</taxon>
        <taxon>Actinomycetota</taxon>
        <taxon>Actinomycetes</taxon>
        <taxon>Kitasatosporales</taxon>
        <taxon>Streptomycetaceae</taxon>
        <taxon>Streptomyces</taxon>
    </lineage>
</organism>
<dbReference type="InterPro" id="IPR002711">
    <property type="entry name" value="HNH"/>
</dbReference>
<gene>
    <name evidence="3" type="ORF">FHS36_006690</name>
</gene>
<sequence>MPRAKSICMTAGCPSVTARSGRCEKHAPPKRGWQPSARNASRPGDFHKRRATVLARDRFTCQRCGARNELEVDHLIPVARGGTWELTNLWVLCRTCHRKKTYFEDRGT</sequence>
<evidence type="ECO:0000313" key="3">
    <source>
        <dbReference type="EMBL" id="MBB5123211.1"/>
    </source>
</evidence>
<protein>
    <submittedName>
        <fullName evidence="3">5-methylcytosine-specific restriction protein A</fullName>
        <ecNumber evidence="3">3.1.21.-</ecNumber>
    </submittedName>
</protein>
<dbReference type="AlphaFoldDB" id="A0A7W8F7C2"/>
<proteinExistence type="predicted"/>
<evidence type="ECO:0000313" key="4">
    <source>
        <dbReference type="Proteomes" id="UP000528608"/>
    </source>
</evidence>
<feature type="domain" description="HNH nuclease" evidence="2">
    <location>
        <begin position="48"/>
        <end position="98"/>
    </location>
</feature>
<accession>A0A7W8F7C2</accession>
<dbReference type="GO" id="GO:0008270">
    <property type="term" value="F:zinc ion binding"/>
    <property type="evidence" value="ECO:0007669"/>
    <property type="project" value="InterPro"/>
</dbReference>
<reference evidence="3 4" key="1">
    <citation type="submission" date="2020-08" db="EMBL/GenBank/DDBJ databases">
        <title>Genomic Encyclopedia of Type Strains, Phase III (KMG-III): the genomes of soil and plant-associated and newly described type strains.</title>
        <authorList>
            <person name="Whitman W."/>
        </authorList>
    </citation>
    <scope>NUCLEOTIDE SEQUENCE [LARGE SCALE GENOMIC DNA]</scope>
    <source>
        <strain evidence="3 4">CECT 3259</strain>
    </source>
</reference>
<evidence type="ECO:0000256" key="1">
    <source>
        <dbReference type="SAM" id="MobiDB-lite"/>
    </source>
</evidence>
<dbReference type="CDD" id="cd00085">
    <property type="entry name" value="HNHc"/>
    <property type="match status" value="1"/>
</dbReference>
<dbReference type="InterPro" id="IPR052892">
    <property type="entry name" value="NA-targeting_endonuclease"/>
</dbReference>
<comment type="caution">
    <text evidence="3">The sequence shown here is derived from an EMBL/GenBank/DDBJ whole genome shotgun (WGS) entry which is preliminary data.</text>
</comment>
<keyword evidence="3" id="KW-0378">Hydrolase</keyword>
<dbReference type="GO" id="GO:0004519">
    <property type="term" value="F:endonuclease activity"/>
    <property type="evidence" value="ECO:0007669"/>
    <property type="project" value="InterPro"/>
</dbReference>
<dbReference type="EC" id="3.1.21.-" evidence="3"/>
<name>A0A7W8F7C2_STREU</name>
<dbReference type="GO" id="GO:0016787">
    <property type="term" value="F:hydrolase activity"/>
    <property type="evidence" value="ECO:0007669"/>
    <property type="project" value="UniProtKB-KW"/>
</dbReference>
<dbReference type="Gene3D" id="1.10.30.50">
    <property type="match status" value="1"/>
</dbReference>
<dbReference type="OrthoDB" id="4578716at2"/>
<feature type="region of interest" description="Disordered" evidence="1">
    <location>
        <begin position="20"/>
        <end position="46"/>
    </location>
</feature>
<dbReference type="Proteomes" id="UP000528608">
    <property type="component" value="Unassembled WGS sequence"/>
</dbReference>
<dbReference type="PANTHER" id="PTHR33877">
    <property type="entry name" value="SLL1193 PROTEIN"/>
    <property type="match status" value="1"/>
</dbReference>
<dbReference type="RefSeq" id="WP_102922231.1">
    <property type="nucleotide sequence ID" value="NZ_JACHJF010000048.1"/>
</dbReference>
<evidence type="ECO:0000259" key="2">
    <source>
        <dbReference type="SMART" id="SM00507"/>
    </source>
</evidence>
<dbReference type="SMART" id="SM00507">
    <property type="entry name" value="HNHc"/>
    <property type="match status" value="1"/>
</dbReference>
<dbReference type="PANTHER" id="PTHR33877:SF2">
    <property type="entry name" value="OS07G0170200 PROTEIN"/>
    <property type="match status" value="1"/>
</dbReference>
<dbReference type="EMBL" id="JACHJF010000048">
    <property type="protein sequence ID" value="MBB5123211.1"/>
    <property type="molecule type" value="Genomic_DNA"/>
</dbReference>